<dbReference type="InterPro" id="IPR032014">
    <property type="entry name" value="CTXphi_pIII-N1"/>
</dbReference>
<keyword evidence="2" id="KW-0472">Membrane</keyword>
<protein>
    <submittedName>
        <fullName evidence="4">PIII-CTX</fullName>
    </submittedName>
</protein>
<name>A0A2I7YRQ3_VIBCL</name>
<sequence length="433" mass="48282">MAGSLWLSGHHYRLCVGLIFGLREEGERSPFFMRYFLLFLTLLFLSPLGKVSAAVDCNPNTIEKQVFHFGFGSPLVQSVLFDGCLFDILPDEYNFSGNGFSFFCFSNEETSRCTGFYKPRFSQGASPNWPMCDLSGASAERCIYPYCPEGEECVPLPPTPPSDSPVDGLSSSFKSAFNQVYKNQSEMASTLNHVSGQVSHSQDMVQLNTEFHANRVLEKVNAINNRLNGQINYLEEVRIDVWDTQREVRKAKDELSSRVGSVAHDVYQSKNAVLRSIDDLKDSLGGVVVPPHPDQPNPTPPDSSSPNYTGALNTISKKLNTLETISQQLDTMNTALSGRCSNPARCQFPIREAETELETAQQNLKQMINEKITQSALHQFKGSAAVPSFCSYVEAFGYNLCFDFSLFSENLHIIRMIVLAMAYILAAMLILFR</sequence>
<feature type="compositionally biased region" description="Pro residues" evidence="1">
    <location>
        <begin position="290"/>
        <end position="303"/>
    </location>
</feature>
<feature type="region of interest" description="Disordered" evidence="1">
    <location>
        <begin position="284"/>
        <end position="308"/>
    </location>
</feature>
<feature type="domain" description="Vibrio phage CTXphi pIII N-terminal N1" evidence="3">
    <location>
        <begin position="33"/>
        <end position="149"/>
    </location>
</feature>
<accession>A0A2I7YRQ3</accession>
<dbReference type="Gene3D" id="2.40.30.280">
    <property type="entry name" value="Vibrio phage CTXphi pIII, N-terminal N1 domain"/>
    <property type="match status" value="1"/>
</dbReference>
<keyword evidence="2" id="KW-0812">Transmembrane</keyword>
<evidence type="ECO:0000256" key="1">
    <source>
        <dbReference type="SAM" id="MobiDB-lite"/>
    </source>
</evidence>
<dbReference type="EMBL" id="KY569282">
    <property type="protein sequence ID" value="AUS82401.1"/>
    <property type="molecule type" value="Genomic_DNA"/>
</dbReference>
<proteinExistence type="predicted"/>
<evidence type="ECO:0000313" key="4">
    <source>
        <dbReference type="EMBL" id="AUS82401.1"/>
    </source>
</evidence>
<dbReference type="AlphaFoldDB" id="A0A2I7YRQ3"/>
<feature type="transmembrane region" description="Helical" evidence="2">
    <location>
        <begin position="413"/>
        <end position="432"/>
    </location>
</feature>
<evidence type="ECO:0000256" key="2">
    <source>
        <dbReference type="SAM" id="Phobius"/>
    </source>
</evidence>
<dbReference type="InterPro" id="IPR038618">
    <property type="entry name" value="CTXphi_pIII_N1_sf"/>
</dbReference>
<reference evidence="4" key="1">
    <citation type="submission" date="2017-02" db="EMBL/GenBank/DDBJ databases">
        <authorList>
            <person name="Peterson S.W."/>
        </authorList>
    </citation>
    <scope>NUCLEOTIDE SEQUENCE</scope>
    <source>
        <strain evidence="4">R-18963</strain>
    </source>
</reference>
<evidence type="ECO:0000259" key="3">
    <source>
        <dbReference type="Pfam" id="PF16710"/>
    </source>
</evidence>
<dbReference type="Pfam" id="PF16710">
    <property type="entry name" value="CTXphi_pIII-N1"/>
    <property type="match status" value="1"/>
</dbReference>
<organism evidence="4">
    <name type="scientific">Vibrio cholerae</name>
    <dbReference type="NCBI Taxonomy" id="666"/>
    <lineage>
        <taxon>Bacteria</taxon>
        <taxon>Pseudomonadati</taxon>
        <taxon>Pseudomonadota</taxon>
        <taxon>Gammaproteobacteria</taxon>
        <taxon>Vibrionales</taxon>
        <taxon>Vibrionaceae</taxon>
        <taxon>Vibrio</taxon>
    </lineage>
</organism>
<keyword evidence="2" id="KW-1133">Transmembrane helix</keyword>